<dbReference type="Gene3D" id="3.40.630.30">
    <property type="match status" value="1"/>
</dbReference>
<protein>
    <submittedName>
        <fullName evidence="2">Acyl-CoA N-acyltransferase</fullName>
    </submittedName>
</protein>
<evidence type="ECO:0000313" key="3">
    <source>
        <dbReference type="Proteomes" id="UP000799767"/>
    </source>
</evidence>
<feature type="domain" description="N-acetyltransferase" evidence="1">
    <location>
        <begin position="22"/>
        <end position="188"/>
    </location>
</feature>
<dbReference type="PANTHER" id="PTHR43415:SF3">
    <property type="entry name" value="GNAT-FAMILY ACETYLTRANSFERASE"/>
    <property type="match status" value="1"/>
</dbReference>
<organism evidence="2 3">
    <name type="scientific">Neohortaea acidophila</name>
    <dbReference type="NCBI Taxonomy" id="245834"/>
    <lineage>
        <taxon>Eukaryota</taxon>
        <taxon>Fungi</taxon>
        <taxon>Dikarya</taxon>
        <taxon>Ascomycota</taxon>
        <taxon>Pezizomycotina</taxon>
        <taxon>Dothideomycetes</taxon>
        <taxon>Dothideomycetidae</taxon>
        <taxon>Mycosphaerellales</taxon>
        <taxon>Teratosphaeriaceae</taxon>
        <taxon>Neohortaea</taxon>
    </lineage>
</organism>
<proteinExistence type="predicted"/>
<dbReference type="SUPFAM" id="SSF55729">
    <property type="entry name" value="Acyl-CoA N-acyltransferases (Nat)"/>
    <property type="match status" value="1"/>
</dbReference>
<dbReference type="GO" id="GO:0016747">
    <property type="term" value="F:acyltransferase activity, transferring groups other than amino-acyl groups"/>
    <property type="evidence" value="ECO:0007669"/>
    <property type="project" value="InterPro"/>
</dbReference>
<dbReference type="OrthoDB" id="64477at2759"/>
<dbReference type="InterPro" id="IPR000182">
    <property type="entry name" value="GNAT_dom"/>
</dbReference>
<dbReference type="EMBL" id="MU001637">
    <property type="protein sequence ID" value="KAF2481952.1"/>
    <property type="molecule type" value="Genomic_DNA"/>
</dbReference>
<dbReference type="PROSITE" id="PS51186">
    <property type="entry name" value="GNAT"/>
    <property type="match status" value="1"/>
</dbReference>
<sequence length="197" mass="22125">MTDAWASKRLVYRAVEKGDHDALLKTLDSDAESFINISSALPAPLGKKDMEEYYEYLQKKLLAVAICLPAPPVSNTQDGGTPPQPIPIGVISLEEIPARHHQHRGSEIAVNVVKEYRGKGYGTEAIEWALDWGFEYAGLHRIGIVAFAYNAGAVRLYERMGFAREGVKRDCIYSKGRFWDVVLLSMLEEEWRARGKK</sequence>
<dbReference type="AlphaFoldDB" id="A0A6A6PPL0"/>
<dbReference type="CDD" id="cd04301">
    <property type="entry name" value="NAT_SF"/>
    <property type="match status" value="1"/>
</dbReference>
<keyword evidence="3" id="KW-1185">Reference proteome</keyword>
<evidence type="ECO:0000313" key="2">
    <source>
        <dbReference type="EMBL" id="KAF2481952.1"/>
    </source>
</evidence>
<dbReference type="GeneID" id="54476549"/>
<accession>A0A6A6PPL0</accession>
<keyword evidence="2" id="KW-0808">Transferase</keyword>
<dbReference type="RefSeq" id="XP_033588522.1">
    <property type="nucleotide sequence ID" value="XM_033735547.1"/>
</dbReference>
<dbReference type="PANTHER" id="PTHR43415">
    <property type="entry name" value="SPERMIDINE N(1)-ACETYLTRANSFERASE"/>
    <property type="match status" value="1"/>
</dbReference>
<dbReference type="InterPro" id="IPR016181">
    <property type="entry name" value="Acyl_CoA_acyltransferase"/>
</dbReference>
<gene>
    <name evidence="2" type="ORF">BDY17DRAFT_311564</name>
</gene>
<name>A0A6A6PPL0_9PEZI</name>
<evidence type="ECO:0000259" key="1">
    <source>
        <dbReference type="PROSITE" id="PS51186"/>
    </source>
</evidence>
<dbReference type="Pfam" id="PF13302">
    <property type="entry name" value="Acetyltransf_3"/>
    <property type="match status" value="1"/>
</dbReference>
<keyword evidence="2" id="KW-0012">Acyltransferase</keyword>
<dbReference type="Proteomes" id="UP000799767">
    <property type="component" value="Unassembled WGS sequence"/>
</dbReference>
<reference evidence="2" key="1">
    <citation type="journal article" date="2020" name="Stud. Mycol.">
        <title>101 Dothideomycetes genomes: a test case for predicting lifestyles and emergence of pathogens.</title>
        <authorList>
            <person name="Haridas S."/>
            <person name="Albert R."/>
            <person name="Binder M."/>
            <person name="Bloem J."/>
            <person name="Labutti K."/>
            <person name="Salamov A."/>
            <person name="Andreopoulos B."/>
            <person name="Baker S."/>
            <person name="Barry K."/>
            <person name="Bills G."/>
            <person name="Bluhm B."/>
            <person name="Cannon C."/>
            <person name="Castanera R."/>
            <person name="Culley D."/>
            <person name="Daum C."/>
            <person name="Ezra D."/>
            <person name="Gonzalez J."/>
            <person name="Henrissat B."/>
            <person name="Kuo A."/>
            <person name="Liang C."/>
            <person name="Lipzen A."/>
            <person name="Lutzoni F."/>
            <person name="Magnuson J."/>
            <person name="Mondo S."/>
            <person name="Nolan M."/>
            <person name="Ohm R."/>
            <person name="Pangilinan J."/>
            <person name="Park H.-J."/>
            <person name="Ramirez L."/>
            <person name="Alfaro M."/>
            <person name="Sun H."/>
            <person name="Tritt A."/>
            <person name="Yoshinaga Y."/>
            <person name="Zwiers L.-H."/>
            <person name="Turgeon B."/>
            <person name="Goodwin S."/>
            <person name="Spatafora J."/>
            <person name="Crous P."/>
            <person name="Grigoriev I."/>
        </authorList>
    </citation>
    <scope>NUCLEOTIDE SEQUENCE</scope>
    <source>
        <strain evidence="2">CBS 113389</strain>
    </source>
</reference>